<protein>
    <submittedName>
        <fullName evidence="4">Tetratricopeptide repeat protein</fullName>
    </submittedName>
</protein>
<comment type="caution">
    <text evidence="4">The sequence shown here is derived from an EMBL/GenBank/DDBJ whole genome shotgun (WGS) entry which is preliminary data.</text>
</comment>
<keyword evidence="2" id="KW-0732">Signal</keyword>
<dbReference type="PROSITE" id="PS51257">
    <property type="entry name" value="PROKAR_LIPOPROTEIN"/>
    <property type="match status" value="1"/>
</dbReference>
<feature type="chain" id="PRO_5018067840" evidence="2">
    <location>
        <begin position="31"/>
        <end position="497"/>
    </location>
</feature>
<proteinExistence type="predicted"/>
<dbReference type="AlphaFoldDB" id="A0A3M0CYI4"/>
<dbReference type="InterPro" id="IPR011990">
    <property type="entry name" value="TPR-like_helical_dom_sf"/>
</dbReference>
<dbReference type="Proteomes" id="UP000271227">
    <property type="component" value="Unassembled WGS sequence"/>
</dbReference>
<feature type="signal peptide" evidence="2">
    <location>
        <begin position="1"/>
        <end position="30"/>
    </location>
</feature>
<dbReference type="Gene3D" id="1.25.40.10">
    <property type="entry name" value="Tetratricopeptide repeat domain"/>
    <property type="match status" value="1"/>
</dbReference>
<sequence length="497" mass="52936">MLRASNKKTGLSVRPGSVVVLCVLVLAACAGTTTGPGSAVPGRTPVRDGGTEPGDTAAARAVADRLLANGHPMAAIPLYRRLVDQDEQGARVPLASALSTVGAHQEAVRQLLPVTAYVPPEEPSKDFVPRYTADDITRAWALLGRNWLALGRIEDAVGAYNQVMARTTDTQDRFGAATGLAIALAARGEVNSALPLFGQDPSAQSNKALVLAAFDRTDEAIAILEPMVAAGAGPRDRQNLAFAYMMANRPAAATRITRVDFGGEDSQKTLEFYQMLRPLDGSARVRALISGLIQPAETREETANLRLTDTPEQSETAARIVTENVRESSALSKTSPGSQTPSGPDTGVTGKPVTAPEINDRTLSDRAAEDAARKAGLDPRDVPPLLGPDGYALQIGAYRTIPALMRGWTILLDANRDLLADIPPRRSEVTLPPRQGQTGPSGHYFRLNAGPLRRYSDAKTLCDALTIRGTPCWIRVPEPGESGTEDSREDSRPDTEN</sequence>
<evidence type="ECO:0000256" key="2">
    <source>
        <dbReference type="SAM" id="SignalP"/>
    </source>
</evidence>
<keyword evidence="5" id="KW-1185">Reference proteome</keyword>
<feature type="compositionally biased region" description="Basic and acidic residues" evidence="1">
    <location>
        <begin position="358"/>
        <end position="381"/>
    </location>
</feature>
<feature type="compositionally biased region" description="Basic and acidic residues" evidence="1">
    <location>
        <begin position="485"/>
        <end position="497"/>
    </location>
</feature>
<evidence type="ECO:0000256" key="1">
    <source>
        <dbReference type="SAM" id="MobiDB-lite"/>
    </source>
</evidence>
<dbReference type="InterPro" id="IPR041656">
    <property type="entry name" value="TPR_5"/>
</dbReference>
<dbReference type="OrthoDB" id="7338235at2"/>
<dbReference type="InParanoid" id="A0A3M0CYI4"/>
<gene>
    <name evidence="4" type="ORF">BXY39_0143</name>
</gene>
<reference evidence="4 5" key="1">
    <citation type="submission" date="2018-10" db="EMBL/GenBank/DDBJ databases">
        <title>Genomic Encyclopedia of Archaeal and Bacterial Type Strains, Phase II (KMG-II): from individual species to whole genera.</title>
        <authorList>
            <person name="Goeker M."/>
        </authorList>
    </citation>
    <scope>NUCLEOTIDE SEQUENCE [LARGE SCALE GENOMIC DNA]</scope>
    <source>
        <strain evidence="4 5">DSM 25217</strain>
    </source>
</reference>
<dbReference type="SUPFAM" id="SSF48452">
    <property type="entry name" value="TPR-like"/>
    <property type="match status" value="2"/>
</dbReference>
<feature type="compositionally biased region" description="Polar residues" evidence="1">
    <location>
        <begin position="327"/>
        <end position="343"/>
    </location>
</feature>
<feature type="region of interest" description="Disordered" evidence="1">
    <location>
        <begin position="34"/>
        <end position="55"/>
    </location>
</feature>
<name>A0A3M0CYI4_9PROT</name>
<evidence type="ECO:0000259" key="3">
    <source>
        <dbReference type="Pfam" id="PF12688"/>
    </source>
</evidence>
<accession>A0A3M0CYI4</accession>
<organism evidence="4 5">
    <name type="scientific">Eilatimonas milleporae</name>
    <dbReference type="NCBI Taxonomy" id="911205"/>
    <lineage>
        <taxon>Bacteria</taxon>
        <taxon>Pseudomonadati</taxon>
        <taxon>Pseudomonadota</taxon>
        <taxon>Alphaproteobacteria</taxon>
        <taxon>Kordiimonadales</taxon>
        <taxon>Kordiimonadaceae</taxon>
        <taxon>Eilatimonas</taxon>
    </lineage>
</organism>
<feature type="region of interest" description="Disordered" evidence="1">
    <location>
        <begin position="475"/>
        <end position="497"/>
    </location>
</feature>
<dbReference type="EMBL" id="REFR01000002">
    <property type="protein sequence ID" value="RMB12719.1"/>
    <property type="molecule type" value="Genomic_DNA"/>
</dbReference>
<evidence type="ECO:0000313" key="4">
    <source>
        <dbReference type="EMBL" id="RMB12719.1"/>
    </source>
</evidence>
<dbReference type="Pfam" id="PF12688">
    <property type="entry name" value="TPR_5"/>
    <property type="match status" value="1"/>
</dbReference>
<feature type="region of interest" description="Disordered" evidence="1">
    <location>
        <begin position="323"/>
        <end position="381"/>
    </location>
</feature>
<feature type="domain" description="Tetratrico peptide repeat group 5" evidence="3">
    <location>
        <begin position="69"/>
        <end position="111"/>
    </location>
</feature>
<evidence type="ECO:0000313" key="5">
    <source>
        <dbReference type="Proteomes" id="UP000271227"/>
    </source>
</evidence>